<feature type="compositionally biased region" description="Low complexity" evidence="1">
    <location>
        <begin position="17"/>
        <end position="36"/>
    </location>
</feature>
<dbReference type="EMBL" id="JH767165">
    <property type="protein sequence ID" value="EQC32159.1"/>
    <property type="molecule type" value="Genomic_DNA"/>
</dbReference>
<dbReference type="GO" id="GO:0005829">
    <property type="term" value="C:cytosol"/>
    <property type="evidence" value="ECO:0007669"/>
    <property type="project" value="TreeGrafter"/>
</dbReference>
<dbReference type="Proteomes" id="UP000030762">
    <property type="component" value="Unassembled WGS sequence"/>
</dbReference>
<dbReference type="OMA" id="GHDREMA"/>
<proteinExistence type="predicted"/>
<dbReference type="SMART" id="SM00167">
    <property type="entry name" value="VPS9"/>
    <property type="match status" value="1"/>
</dbReference>
<accession>T0Q2T9</accession>
<protein>
    <recommendedName>
        <fullName evidence="2">VPS9 domain-containing protein</fullName>
    </recommendedName>
</protein>
<dbReference type="STRING" id="1156394.T0Q2T9"/>
<dbReference type="OrthoDB" id="300289at2759"/>
<evidence type="ECO:0000259" key="2">
    <source>
        <dbReference type="PROSITE" id="PS51205"/>
    </source>
</evidence>
<reference evidence="3 4" key="1">
    <citation type="submission" date="2012-04" db="EMBL/GenBank/DDBJ databases">
        <title>The Genome Sequence of Saprolegnia declina VS20.</title>
        <authorList>
            <consortium name="The Broad Institute Genome Sequencing Platform"/>
            <person name="Russ C."/>
            <person name="Nusbaum C."/>
            <person name="Tyler B."/>
            <person name="van West P."/>
            <person name="Dieguez-Uribeondo J."/>
            <person name="de Bruijn I."/>
            <person name="Tripathy S."/>
            <person name="Jiang R."/>
            <person name="Young S.K."/>
            <person name="Zeng Q."/>
            <person name="Gargeya S."/>
            <person name="Fitzgerald M."/>
            <person name="Haas B."/>
            <person name="Abouelleil A."/>
            <person name="Alvarado L."/>
            <person name="Arachchi H.M."/>
            <person name="Berlin A."/>
            <person name="Chapman S.B."/>
            <person name="Goldberg J."/>
            <person name="Griggs A."/>
            <person name="Gujja S."/>
            <person name="Hansen M."/>
            <person name="Howarth C."/>
            <person name="Imamovic A."/>
            <person name="Larimer J."/>
            <person name="McCowen C."/>
            <person name="Montmayeur A."/>
            <person name="Murphy C."/>
            <person name="Neiman D."/>
            <person name="Pearson M."/>
            <person name="Priest M."/>
            <person name="Roberts A."/>
            <person name="Saif S."/>
            <person name="Shea T."/>
            <person name="Sisk P."/>
            <person name="Sykes S."/>
            <person name="Wortman J."/>
            <person name="Nusbaum C."/>
            <person name="Birren B."/>
        </authorList>
    </citation>
    <scope>NUCLEOTIDE SEQUENCE [LARGE SCALE GENOMIC DNA]</scope>
    <source>
        <strain evidence="3 4">VS20</strain>
    </source>
</reference>
<dbReference type="InterPro" id="IPR037191">
    <property type="entry name" value="VPS9_dom_sf"/>
</dbReference>
<dbReference type="Gene3D" id="1.10.246.120">
    <property type="match status" value="1"/>
</dbReference>
<dbReference type="Pfam" id="PF02204">
    <property type="entry name" value="VPS9"/>
    <property type="match status" value="1"/>
</dbReference>
<dbReference type="InParanoid" id="T0Q2T9"/>
<dbReference type="GO" id="GO:0030139">
    <property type="term" value="C:endocytic vesicle"/>
    <property type="evidence" value="ECO:0007669"/>
    <property type="project" value="TreeGrafter"/>
</dbReference>
<dbReference type="GO" id="GO:0016192">
    <property type="term" value="P:vesicle-mediated transport"/>
    <property type="evidence" value="ECO:0007669"/>
    <property type="project" value="InterPro"/>
</dbReference>
<dbReference type="eggNOG" id="KOG2319">
    <property type="taxonomic scope" value="Eukaryota"/>
</dbReference>
<dbReference type="RefSeq" id="XP_008614561.1">
    <property type="nucleotide sequence ID" value="XM_008616339.1"/>
</dbReference>
<dbReference type="PANTHER" id="PTHR23101">
    <property type="entry name" value="RAB GDP/GTP EXCHANGE FACTOR"/>
    <property type="match status" value="1"/>
</dbReference>
<gene>
    <name evidence="3" type="ORF">SDRG_10354</name>
</gene>
<organism evidence="3 4">
    <name type="scientific">Saprolegnia diclina (strain VS20)</name>
    <dbReference type="NCBI Taxonomy" id="1156394"/>
    <lineage>
        <taxon>Eukaryota</taxon>
        <taxon>Sar</taxon>
        <taxon>Stramenopiles</taxon>
        <taxon>Oomycota</taxon>
        <taxon>Saprolegniomycetes</taxon>
        <taxon>Saprolegniales</taxon>
        <taxon>Saprolegniaceae</taxon>
        <taxon>Saprolegnia</taxon>
    </lineage>
</organism>
<dbReference type="PROSITE" id="PS51205">
    <property type="entry name" value="VPS9"/>
    <property type="match status" value="1"/>
</dbReference>
<feature type="region of interest" description="Disordered" evidence="1">
    <location>
        <begin position="10"/>
        <end position="36"/>
    </location>
</feature>
<dbReference type="AlphaFoldDB" id="T0Q2T9"/>
<dbReference type="InterPro" id="IPR003123">
    <property type="entry name" value="VPS9"/>
</dbReference>
<dbReference type="PANTHER" id="PTHR23101:SF25">
    <property type="entry name" value="GTPASE-ACTIVATING PROTEIN AND VPS9 DOMAIN-CONTAINING PROTEIN 1"/>
    <property type="match status" value="1"/>
</dbReference>
<dbReference type="InterPro" id="IPR045046">
    <property type="entry name" value="Vps9-like"/>
</dbReference>
<dbReference type="VEuPathDB" id="FungiDB:SDRG_10354"/>
<evidence type="ECO:0000313" key="4">
    <source>
        <dbReference type="Proteomes" id="UP000030762"/>
    </source>
</evidence>
<dbReference type="GeneID" id="19951081"/>
<evidence type="ECO:0000256" key="1">
    <source>
        <dbReference type="SAM" id="MobiDB-lite"/>
    </source>
</evidence>
<name>T0Q2T9_SAPDV</name>
<dbReference type="GO" id="GO:0031267">
    <property type="term" value="F:small GTPase binding"/>
    <property type="evidence" value="ECO:0007669"/>
    <property type="project" value="TreeGrafter"/>
</dbReference>
<evidence type="ECO:0000313" key="3">
    <source>
        <dbReference type="EMBL" id="EQC32159.1"/>
    </source>
</evidence>
<dbReference type="Gene3D" id="1.20.1050.80">
    <property type="entry name" value="VPS9 domain"/>
    <property type="match status" value="1"/>
</dbReference>
<dbReference type="GO" id="GO:0005085">
    <property type="term" value="F:guanyl-nucleotide exchange factor activity"/>
    <property type="evidence" value="ECO:0007669"/>
    <property type="project" value="InterPro"/>
</dbReference>
<sequence length="500" mass="55828">MLSLPWHRRALPEDNRAASSPHSSSATSSTAFEPTSPAHVLLSTERRDELLHVARTKRISWVEGMGIGRKRRPSAGHARHATSTVLECTKCADELMHFMDALELAPSSSPETPTSLGTISILDEVVQQHGTPSLPMDPAFRRSYNQLLDVLRHADAADLVHTIQTFLKSLQEKFATDGGKRPASHFGERVQHFVTHLLHLLQTSSLVQRMERQKLLEDFKDPEWRREALEAFLMEKLHATVFPSSRSLDAALHDRIASLRFLEFAHLDITATSDLERWTAIQDDLAALPRYLSPRRMMTCILHVCQELTHLLRAHHGRYPGADEFLPALIYTILKANPVHLHSVVQYIQTYRHPSKLLSEPGYFFTHVVSSVSFLEQLDDSGLSIAPEDFHAGLAATKDAIGDVGAVIAPLSPTKEAPRHDHSEDAQLTPINVLDVRARRRVPGLVPAVVPVLMTPTIMSSPSFLDKTAADLRLTDIPLLLDEYKALHRRVHCARDVGAN</sequence>
<dbReference type="SUPFAM" id="SSF109993">
    <property type="entry name" value="VPS9 domain"/>
    <property type="match status" value="1"/>
</dbReference>
<keyword evidence="4" id="KW-1185">Reference proteome</keyword>
<feature type="domain" description="VPS9" evidence="2">
    <location>
        <begin position="246"/>
        <end position="384"/>
    </location>
</feature>